<sequence>MNTSSTEAAATTSTSGHAHTTRPEVLVVIGVGGMGQAIARRLGNGRAVLIADFNEATLQAAAEGLRGDGYTVTTQLVDVASRESVRALATAASNLGAVRQVVHTAGLSPVQASPAAILRVDLLGVALVLDEFGALIAPGGAGVVISSMAGHGAMALTAEQEMLLATTPTDDLLRLPFLAEETLDSGIAYSLAKRANHLRVQAASRAWGARAARVNSISPGVISTPMGQEELAGEHGTHMRAMIDASPTGRIGTPTDIAHAAAFLLGPESSFVTGTDLLVDGGVVAATRFVQPPAV</sequence>
<dbReference type="CDD" id="cd05233">
    <property type="entry name" value="SDR_c"/>
    <property type="match status" value="1"/>
</dbReference>
<dbReference type="GO" id="GO:0016616">
    <property type="term" value="F:oxidoreductase activity, acting on the CH-OH group of donors, NAD or NADP as acceptor"/>
    <property type="evidence" value="ECO:0007669"/>
    <property type="project" value="TreeGrafter"/>
</dbReference>
<evidence type="ECO:0000256" key="1">
    <source>
        <dbReference type="ARBA" id="ARBA00006484"/>
    </source>
</evidence>
<dbReference type="PRINTS" id="PR00081">
    <property type="entry name" value="GDHRDH"/>
</dbReference>
<dbReference type="PANTHER" id="PTHR42760">
    <property type="entry name" value="SHORT-CHAIN DEHYDROGENASES/REDUCTASES FAMILY MEMBER"/>
    <property type="match status" value="1"/>
</dbReference>
<dbReference type="Pfam" id="PF13561">
    <property type="entry name" value="adh_short_C2"/>
    <property type="match status" value="1"/>
</dbReference>
<dbReference type="InterPro" id="IPR036291">
    <property type="entry name" value="NAD(P)-bd_dom_sf"/>
</dbReference>
<dbReference type="NCBIfam" id="NF005395">
    <property type="entry name" value="PRK06940.1"/>
    <property type="match status" value="1"/>
</dbReference>
<reference evidence="2 3" key="1">
    <citation type="submission" date="2020-08" db="EMBL/GenBank/DDBJ databases">
        <title>Sequencing the genomes of 1000 actinobacteria strains.</title>
        <authorList>
            <person name="Klenk H.-P."/>
        </authorList>
    </citation>
    <scope>NUCLEOTIDE SEQUENCE [LARGE SCALE GENOMIC DNA]</scope>
    <source>
        <strain evidence="2 3">DSM 45886</strain>
    </source>
</reference>
<dbReference type="Pfam" id="PF00106">
    <property type="entry name" value="adh_short"/>
    <property type="match status" value="1"/>
</dbReference>
<dbReference type="RefSeq" id="WP_184538464.1">
    <property type="nucleotide sequence ID" value="NZ_JACHJW010000001.1"/>
</dbReference>
<comment type="similarity">
    <text evidence="1">Belongs to the short-chain dehydrogenases/reductases (SDR) family.</text>
</comment>
<evidence type="ECO:0000313" key="3">
    <source>
        <dbReference type="Proteomes" id="UP000578819"/>
    </source>
</evidence>
<dbReference type="EMBL" id="JACHJW010000001">
    <property type="protein sequence ID" value="MBB4962314.1"/>
    <property type="molecule type" value="Genomic_DNA"/>
</dbReference>
<keyword evidence="3" id="KW-1185">Reference proteome</keyword>
<gene>
    <name evidence="2" type="ORF">FHR38_006047</name>
</gene>
<organism evidence="2 3">
    <name type="scientific">Micromonospora polyrhachis</name>
    <dbReference type="NCBI Taxonomy" id="1282883"/>
    <lineage>
        <taxon>Bacteria</taxon>
        <taxon>Bacillati</taxon>
        <taxon>Actinomycetota</taxon>
        <taxon>Actinomycetes</taxon>
        <taxon>Micromonosporales</taxon>
        <taxon>Micromonosporaceae</taxon>
        <taxon>Micromonospora</taxon>
    </lineage>
</organism>
<evidence type="ECO:0000313" key="2">
    <source>
        <dbReference type="EMBL" id="MBB4962314.1"/>
    </source>
</evidence>
<dbReference type="SUPFAM" id="SSF51735">
    <property type="entry name" value="NAD(P)-binding Rossmann-fold domains"/>
    <property type="match status" value="1"/>
</dbReference>
<dbReference type="Proteomes" id="UP000578819">
    <property type="component" value="Unassembled WGS sequence"/>
</dbReference>
<dbReference type="InterPro" id="IPR002347">
    <property type="entry name" value="SDR_fam"/>
</dbReference>
<accession>A0A7W7WSR8</accession>
<proteinExistence type="inferred from homology"/>
<comment type="caution">
    <text evidence="2">The sequence shown here is derived from an EMBL/GenBank/DDBJ whole genome shotgun (WGS) entry which is preliminary data.</text>
</comment>
<dbReference type="AlphaFoldDB" id="A0A7W7WSR8"/>
<name>A0A7W7WSR8_9ACTN</name>
<dbReference type="Gene3D" id="3.40.50.720">
    <property type="entry name" value="NAD(P)-binding Rossmann-like Domain"/>
    <property type="match status" value="1"/>
</dbReference>
<protein>
    <submittedName>
        <fullName evidence="2">NAD(P)-dependent dehydrogenase (Short-subunit alcohol dehydrogenase family)</fullName>
    </submittedName>
</protein>